<protein>
    <submittedName>
        <fullName evidence="7">D-glycerate dehydrogenase</fullName>
    </submittedName>
</protein>
<comment type="caution">
    <text evidence="7">The sequence shown here is derived from an EMBL/GenBank/DDBJ whole genome shotgun (WGS) entry which is preliminary data.</text>
</comment>
<organism evidence="7 8">
    <name type="scientific">Pseudolysinimonas kribbensis</name>
    <dbReference type="NCBI Taxonomy" id="433641"/>
    <lineage>
        <taxon>Bacteria</taxon>
        <taxon>Bacillati</taxon>
        <taxon>Actinomycetota</taxon>
        <taxon>Actinomycetes</taxon>
        <taxon>Micrococcales</taxon>
        <taxon>Microbacteriaceae</taxon>
        <taxon>Pseudolysinimonas</taxon>
    </lineage>
</organism>
<dbReference type="SUPFAM" id="SSF51735">
    <property type="entry name" value="NAD(P)-binding Rossmann-fold domains"/>
    <property type="match status" value="1"/>
</dbReference>
<evidence type="ECO:0000256" key="3">
    <source>
        <dbReference type="RuleBase" id="RU003719"/>
    </source>
</evidence>
<dbReference type="InterPro" id="IPR006140">
    <property type="entry name" value="D-isomer_DH_NAD-bd"/>
</dbReference>
<dbReference type="Proteomes" id="UP001157034">
    <property type="component" value="Unassembled WGS sequence"/>
</dbReference>
<gene>
    <name evidence="7" type="ORF">GCM10025881_37910</name>
</gene>
<dbReference type="Gene3D" id="3.40.50.720">
    <property type="entry name" value="NAD(P)-binding Rossmann-like Domain"/>
    <property type="match status" value="2"/>
</dbReference>
<dbReference type="Pfam" id="PF00389">
    <property type="entry name" value="2-Hacid_dh"/>
    <property type="match status" value="1"/>
</dbReference>
<dbReference type="InterPro" id="IPR029753">
    <property type="entry name" value="D-isomer_DH_CS"/>
</dbReference>
<keyword evidence="8" id="KW-1185">Reference proteome</keyword>
<reference evidence="8" key="1">
    <citation type="journal article" date="2019" name="Int. J. Syst. Evol. Microbiol.">
        <title>The Global Catalogue of Microorganisms (GCM) 10K type strain sequencing project: providing services to taxonomists for standard genome sequencing and annotation.</title>
        <authorList>
            <consortium name="The Broad Institute Genomics Platform"/>
            <consortium name="The Broad Institute Genome Sequencing Center for Infectious Disease"/>
            <person name="Wu L."/>
            <person name="Ma J."/>
        </authorList>
    </citation>
    <scope>NUCLEOTIDE SEQUENCE [LARGE SCALE GENOMIC DNA]</scope>
    <source>
        <strain evidence="8">NBRC 108894</strain>
    </source>
</reference>
<dbReference type="RefSeq" id="WP_284255447.1">
    <property type="nucleotide sequence ID" value="NZ_BSVB01000001.1"/>
</dbReference>
<accession>A0ABQ6KAQ7</accession>
<dbReference type="Pfam" id="PF02826">
    <property type="entry name" value="2-Hacid_dh_C"/>
    <property type="match status" value="1"/>
</dbReference>
<evidence type="ECO:0000256" key="1">
    <source>
        <dbReference type="ARBA" id="ARBA00005854"/>
    </source>
</evidence>
<dbReference type="EMBL" id="BSVB01000001">
    <property type="protein sequence ID" value="GMA96967.1"/>
    <property type="molecule type" value="Genomic_DNA"/>
</dbReference>
<evidence type="ECO:0000256" key="4">
    <source>
        <dbReference type="SAM" id="MobiDB-lite"/>
    </source>
</evidence>
<dbReference type="PROSITE" id="PS00671">
    <property type="entry name" value="D_2_HYDROXYACID_DH_3"/>
    <property type="match status" value="1"/>
</dbReference>
<feature type="region of interest" description="Disordered" evidence="4">
    <location>
        <begin position="303"/>
        <end position="324"/>
    </location>
</feature>
<evidence type="ECO:0000313" key="7">
    <source>
        <dbReference type="EMBL" id="GMA96967.1"/>
    </source>
</evidence>
<comment type="similarity">
    <text evidence="1 3">Belongs to the D-isomer specific 2-hydroxyacid dehydrogenase family.</text>
</comment>
<evidence type="ECO:0000256" key="2">
    <source>
        <dbReference type="ARBA" id="ARBA00023002"/>
    </source>
</evidence>
<evidence type="ECO:0000313" key="8">
    <source>
        <dbReference type="Proteomes" id="UP001157034"/>
    </source>
</evidence>
<dbReference type="PANTHER" id="PTHR10996">
    <property type="entry name" value="2-HYDROXYACID DEHYDROGENASE-RELATED"/>
    <property type="match status" value="1"/>
</dbReference>
<feature type="domain" description="D-isomer specific 2-hydroxyacid dehydrogenase catalytic" evidence="5">
    <location>
        <begin position="7"/>
        <end position="300"/>
    </location>
</feature>
<dbReference type="InterPro" id="IPR036291">
    <property type="entry name" value="NAD(P)-bd_dom_sf"/>
</dbReference>
<feature type="domain" description="D-isomer specific 2-hydroxyacid dehydrogenase NAD-binding" evidence="6">
    <location>
        <begin position="100"/>
        <end position="268"/>
    </location>
</feature>
<evidence type="ECO:0000259" key="6">
    <source>
        <dbReference type="Pfam" id="PF02826"/>
    </source>
</evidence>
<dbReference type="PROSITE" id="PS00670">
    <property type="entry name" value="D_2_HYDROXYACID_DH_2"/>
    <property type="match status" value="1"/>
</dbReference>
<keyword evidence="2 3" id="KW-0560">Oxidoreductase</keyword>
<dbReference type="SUPFAM" id="SSF52283">
    <property type="entry name" value="Formate/glycerate dehydrogenase catalytic domain-like"/>
    <property type="match status" value="1"/>
</dbReference>
<dbReference type="InterPro" id="IPR006139">
    <property type="entry name" value="D-isomer_2_OHA_DH_cat_dom"/>
</dbReference>
<evidence type="ECO:0000259" key="5">
    <source>
        <dbReference type="Pfam" id="PF00389"/>
    </source>
</evidence>
<dbReference type="PANTHER" id="PTHR10996:SF257">
    <property type="entry name" value="GLYOXYLATE REDUCTASE 1"/>
    <property type="match status" value="1"/>
</dbReference>
<proteinExistence type="inferred from homology"/>
<sequence>MLPGTALDRLRERHDVLVWEGELPPSREALVGLVRDAEGLLALLTDRIDPELMDAAPKLRAVSNYAVGFDNIDVAGATARGIAIGNTPDALTDATAELTLALLMARARGIVEGDAFVRSGAWRTWSPTAFLGAGLTGATMAVIGPGRIGTAVADRARGLRMRVLVQGRQDSREHLRAVLAESDVVSLHCPLTPETALLIDGRTLAWMKPGAILINTSRGGLVDLDAVADALDAGRLGGAALDTMDPEPVPLGHRILSTPRVTVTPHIGSGTAAARAAMADAAVDNLLLALDGERMRFPVNTVAGRANASSTPVPPSTSSTDRPI</sequence>
<name>A0ABQ6KAQ7_9MICO</name>
<dbReference type="InterPro" id="IPR050223">
    <property type="entry name" value="D-isomer_2-hydroxyacid_DH"/>
</dbReference>
<dbReference type="CDD" id="cd05301">
    <property type="entry name" value="GDH"/>
    <property type="match status" value="1"/>
</dbReference>